<dbReference type="InterPro" id="IPR013762">
    <property type="entry name" value="Integrase-like_cat_sf"/>
</dbReference>
<protein>
    <recommendedName>
        <fullName evidence="6">Tyr recombinase domain-containing protein</fullName>
    </recommendedName>
</protein>
<dbReference type="PROSITE" id="PS51900">
    <property type="entry name" value="CB"/>
    <property type="match status" value="1"/>
</dbReference>
<dbReference type="GO" id="GO:0003677">
    <property type="term" value="F:DNA binding"/>
    <property type="evidence" value="ECO:0007669"/>
    <property type="project" value="UniProtKB-KW"/>
</dbReference>
<feature type="non-terminal residue" evidence="5">
    <location>
        <position position="262"/>
    </location>
</feature>
<name>A0A382Q7S8_9ZZZZ</name>
<dbReference type="InterPro" id="IPR011010">
    <property type="entry name" value="DNA_brk_join_enz"/>
</dbReference>
<dbReference type="SUPFAM" id="SSF56349">
    <property type="entry name" value="DNA breaking-rejoining enzymes"/>
    <property type="match status" value="1"/>
</dbReference>
<dbReference type="PANTHER" id="PTHR30349">
    <property type="entry name" value="PHAGE INTEGRASE-RELATED"/>
    <property type="match status" value="1"/>
</dbReference>
<dbReference type="InterPro" id="IPR050090">
    <property type="entry name" value="Tyrosine_recombinase_XerCD"/>
</dbReference>
<dbReference type="InterPro" id="IPR002104">
    <property type="entry name" value="Integrase_catalytic"/>
</dbReference>
<dbReference type="GO" id="GO:0006310">
    <property type="term" value="P:DNA recombination"/>
    <property type="evidence" value="ECO:0007669"/>
    <property type="project" value="UniProtKB-KW"/>
</dbReference>
<accession>A0A382Q7S8</accession>
<dbReference type="InterPro" id="IPR010998">
    <property type="entry name" value="Integrase_recombinase_N"/>
</dbReference>
<dbReference type="GO" id="GO:0015074">
    <property type="term" value="P:DNA integration"/>
    <property type="evidence" value="ECO:0007669"/>
    <property type="project" value="InterPro"/>
</dbReference>
<reference evidence="5" key="1">
    <citation type="submission" date="2018-05" db="EMBL/GenBank/DDBJ databases">
        <authorList>
            <person name="Lanie J.A."/>
            <person name="Ng W.-L."/>
            <person name="Kazmierczak K.M."/>
            <person name="Andrzejewski T.M."/>
            <person name="Davidsen T.M."/>
            <person name="Wayne K.J."/>
            <person name="Tettelin H."/>
            <person name="Glass J.I."/>
            <person name="Rusch D."/>
            <person name="Podicherti R."/>
            <person name="Tsui H.-C.T."/>
            <person name="Winkler M.E."/>
        </authorList>
    </citation>
    <scope>NUCLEOTIDE SEQUENCE</scope>
</reference>
<gene>
    <name evidence="5" type="ORF">METZ01_LOCUS334483</name>
</gene>
<keyword evidence="2" id="KW-0233">DNA recombination</keyword>
<evidence type="ECO:0000259" key="3">
    <source>
        <dbReference type="PROSITE" id="PS51898"/>
    </source>
</evidence>
<dbReference type="Gene3D" id="1.10.150.130">
    <property type="match status" value="1"/>
</dbReference>
<organism evidence="5">
    <name type="scientific">marine metagenome</name>
    <dbReference type="NCBI Taxonomy" id="408172"/>
    <lineage>
        <taxon>unclassified sequences</taxon>
        <taxon>metagenomes</taxon>
        <taxon>ecological metagenomes</taxon>
    </lineage>
</organism>
<keyword evidence="1" id="KW-0238">DNA-binding</keyword>
<dbReference type="EMBL" id="UINC01112581">
    <property type="protein sequence ID" value="SVC81629.1"/>
    <property type="molecule type" value="Genomic_DNA"/>
</dbReference>
<evidence type="ECO:0008006" key="6">
    <source>
        <dbReference type="Google" id="ProtNLM"/>
    </source>
</evidence>
<evidence type="ECO:0000313" key="5">
    <source>
        <dbReference type="EMBL" id="SVC81629.1"/>
    </source>
</evidence>
<dbReference type="PANTHER" id="PTHR30349:SF41">
    <property type="entry name" value="INTEGRASE_RECOMBINASE PROTEIN MJ0367-RELATED"/>
    <property type="match status" value="1"/>
</dbReference>
<dbReference type="Gene3D" id="1.10.443.10">
    <property type="entry name" value="Intergrase catalytic core"/>
    <property type="match status" value="1"/>
</dbReference>
<dbReference type="InterPro" id="IPR044068">
    <property type="entry name" value="CB"/>
</dbReference>
<evidence type="ECO:0000256" key="1">
    <source>
        <dbReference type="ARBA" id="ARBA00023125"/>
    </source>
</evidence>
<proteinExistence type="predicted"/>
<dbReference type="PROSITE" id="PS51898">
    <property type="entry name" value="TYR_RECOMBINASE"/>
    <property type="match status" value="1"/>
</dbReference>
<evidence type="ECO:0000259" key="4">
    <source>
        <dbReference type="PROSITE" id="PS51900"/>
    </source>
</evidence>
<feature type="domain" description="Core-binding (CB)" evidence="4">
    <location>
        <begin position="76"/>
        <end position="157"/>
    </location>
</feature>
<dbReference type="AlphaFoldDB" id="A0A382Q7S8"/>
<evidence type="ECO:0000256" key="2">
    <source>
        <dbReference type="ARBA" id="ARBA00023172"/>
    </source>
</evidence>
<feature type="domain" description="Tyr recombinase" evidence="3">
    <location>
        <begin position="181"/>
        <end position="262"/>
    </location>
</feature>
<sequence>MIDILKRRRRRNGVLKVDSYYSLRYRFGDMPREKWLSLKTSDKQVAIKKGNDLYRQKQQEAAGIIPSQAARNAGTTPLPHHLEDYLADLKARGKTPKHIEVCRARTTKLFNECHWKLMGDVQSDDFIRWRNKNAGQLSATTLNHYLDAAITLFNWMEKDGRTSLNPLQHVKKADGRGKLKRERRAFNEDELERLLDTAGPNRLAYFLAVCTGLRRNELEQLTWGDVCLDGSAPYILARASTTKNRKEERVSLSPEITGELAE</sequence>